<proteinExistence type="inferred from homology"/>
<dbReference type="InterPro" id="IPR000070">
    <property type="entry name" value="Pectinesterase_cat"/>
</dbReference>
<evidence type="ECO:0000256" key="6">
    <source>
        <dbReference type="ARBA" id="ARBA00022512"/>
    </source>
</evidence>
<dbReference type="InterPro" id="IPR035513">
    <property type="entry name" value="Invertase/methylesterase_inhib"/>
</dbReference>
<dbReference type="SUPFAM" id="SSF51126">
    <property type="entry name" value="Pectin lyase-like"/>
    <property type="match status" value="1"/>
</dbReference>
<keyword evidence="8" id="KW-0378">Hydrolase</keyword>
<dbReference type="InterPro" id="IPR012334">
    <property type="entry name" value="Pectin_lyas_fold"/>
</dbReference>
<evidence type="ECO:0000256" key="2">
    <source>
        <dbReference type="ARBA" id="ARBA00005184"/>
    </source>
</evidence>
<comment type="similarity">
    <text evidence="3">In the N-terminal section; belongs to the PMEI family.</text>
</comment>
<evidence type="ECO:0000259" key="13">
    <source>
        <dbReference type="SMART" id="SM00856"/>
    </source>
</evidence>
<comment type="similarity">
    <text evidence="4">In the C-terminal section; belongs to the pectinesterase family.</text>
</comment>
<keyword evidence="15" id="KW-1185">Reference proteome</keyword>
<dbReference type="FunFam" id="2.160.20.10:FF:000029">
    <property type="entry name" value="Pectinesterase 4"/>
    <property type="match status" value="1"/>
</dbReference>
<evidence type="ECO:0000256" key="4">
    <source>
        <dbReference type="ARBA" id="ARBA00007786"/>
    </source>
</evidence>
<dbReference type="GO" id="GO:0042545">
    <property type="term" value="P:cell wall modification"/>
    <property type="evidence" value="ECO:0007669"/>
    <property type="project" value="InterPro"/>
</dbReference>
<comment type="catalytic activity">
    <reaction evidence="11">
        <text>[(1-&gt;4)-alpha-D-galacturonosyl methyl ester](n) + n H2O = [(1-&gt;4)-alpha-D-galacturonosyl](n) + n methanol + n H(+)</text>
        <dbReference type="Rhea" id="RHEA:22380"/>
        <dbReference type="Rhea" id="RHEA-COMP:14570"/>
        <dbReference type="Rhea" id="RHEA-COMP:14573"/>
        <dbReference type="ChEBI" id="CHEBI:15377"/>
        <dbReference type="ChEBI" id="CHEBI:15378"/>
        <dbReference type="ChEBI" id="CHEBI:17790"/>
        <dbReference type="ChEBI" id="CHEBI:140522"/>
        <dbReference type="ChEBI" id="CHEBI:140523"/>
        <dbReference type="EC" id="3.1.1.11"/>
    </reaction>
</comment>
<comment type="subcellular location">
    <subcellularLocation>
        <location evidence="1">Secreted</location>
        <location evidence="1">Cell wall</location>
    </subcellularLocation>
</comment>
<evidence type="ECO:0000256" key="1">
    <source>
        <dbReference type="ARBA" id="ARBA00004191"/>
    </source>
</evidence>
<dbReference type="GO" id="GO:0004857">
    <property type="term" value="F:enzyme inhibitor activity"/>
    <property type="evidence" value="ECO:0007669"/>
    <property type="project" value="InterPro"/>
</dbReference>
<keyword evidence="6" id="KW-0134">Cell wall</keyword>
<evidence type="ECO:0000256" key="12">
    <source>
        <dbReference type="SAM" id="Phobius"/>
    </source>
</evidence>
<name>A0A484N782_9ASTE</name>
<dbReference type="GO" id="GO:0045490">
    <property type="term" value="P:pectin catabolic process"/>
    <property type="evidence" value="ECO:0007669"/>
    <property type="project" value="UniProtKB-UniPathway"/>
</dbReference>
<evidence type="ECO:0000313" key="14">
    <source>
        <dbReference type="EMBL" id="VFQ96088.1"/>
    </source>
</evidence>
<accession>A0A484N782</accession>
<keyword evidence="9" id="KW-0063">Aspartyl esterase</keyword>
<evidence type="ECO:0000313" key="15">
    <source>
        <dbReference type="Proteomes" id="UP000595140"/>
    </source>
</evidence>
<keyword evidence="7" id="KW-0964">Secreted</keyword>
<dbReference type="SUPFAM" id="SSF101148">
    <property type="entry name" value="Plant invertase/pectin methylesterase inhibitor"/>
    <property type="match status" value="1"/>
</dbReference>
<reference evidence="14 15" key="1">
    <citation type="submission" date="2018-04" db="EMBL/GenBank/DDBJ databases">
        <authorList>
            <person name="Vogel A."/>
        </authorList>
    </citation>
    <scope>NUCLEOTIDE SEQUENCE [LARGE SCALE GENOMIC DNA]</scope>
</reference>
<keyword evidence="12" id="KW-1133">Transmembrane helix</keyword>
<dbReference type="InterPro" id="IPR011050">
    <property type="entry name" value="Pectin_lyase_fold/virulence"/>
</dbReference>
<dbReference type="Proteomes" id="UP000595140">
    <property type="component" value="Unassembled WGS sequence"/>
</dbReference>
<dbReference type="UniPathway" id="UPA00545">
    <property type="reaction ID" value="UER00823"/>
</dbReference>
<dbReference type="OrthoDB" id="2019149at2759"/>
<dbReference type="GO" id="GO:0030599">
    <property type="term" value="F:pectinesterase activity"/>
    <property type="evidence" value="ECO:0007669"/>
    <property type="project" value="UniProtKB-EC"/>
</dbReference>
<evidence type="ECO:0000256" key="8">
    <source>
        <dbReference type="ARBA" id="ARBA00022801"/>
    </source>
</evidence>
<dbReference type="AlphaFoldDB" id="A0A484N782"/>
<keyword evidence="10" id="KW-0961">Cell wall biogenesis/degradation</keyword>
<dbReference type="Gene3D" id="2.160.20.10">
    <property type="entry name" value="Single-stranded right-handed beta-helix, Pectin lyase-like"/>
    <property type="match status" value="1"/>
</dbReference>
<dbReference type="EC" id="3.1.1.11" evidence="5"/>
<keyword evidence="12" id="KW-0472">Membrane</keyword>
<protein>
    <recommendedName>
        <fullName evidence="5">pectinesterase</fullName>
        <ecNumber evidence="5">3.1.1.11</ecNumber>
    </recommendedName>
</protein>
<comment type="pathway">
    <text evidence="2">Glycan metabolism; pectin degradation; 2-dehydro-3-deoxy-D-gluconate from pectin: step 1/5.</text>
</comment>
<evidence type="ECO:0000256" key="11">
    <source>
        <dbReference type="ARBA" id="ARBA00047928"/>
    </source>
</evidence>
<evidence type="ECO:0000256" key="10">
    <source>
        <dbReference type="ARBA" id="ARBA00023316"/>
    </source>
</evidence>
<evidence type="ECO:0000256" key="5">
    <source>
        <dbReference type="ARBA" id="ARBA00013229"/>
    </source>
</evidence>
<evidence type="ECO:0000256" key="9">
    <source>
        <dbReference type="ARBA" id="ARBA00023085"/>
    </source>
</evidence>
<gene>
    <name evidence="14" type="ORF">CCAM_LOCUS37864</name>
</gene>
<feature type="domain" description="Pectinesterase inhibitor" evidence="13">
    <location>
        <begin position="51"/>
        <end position="200"/>
    </location>
</feature>
<dbReference type="Gene3D" id="1.20.140.40">
    <property type="entry name" value="Invertase/pectin methylesterase inhibitor family protein"/>
    <property type="match status" value="1"/>
</dbReference>
<evidence type="ECO:0000256" key="3">
    <source>
        <dbReference type="ARBA" id="ARBA00006027"/>
    </source>
</evidence>
<dbReference type="Pfam" id="PF01095">
    <property type="entry name" value="Pectinesterase"/>
    <property type="match status" value="1"/>
</dbReference>
<dbReference type="InterPro" id="IPR006501">
    <property type="entry name" value="Pectinesterase_inhib_dom"/>
</dbReference>
<dbReference type="EMBL" id="OOIL02005825">
    <property type="protein sequence ID" value="VFQ96088.1"/>
    <property type="molecule type" value="Genomic_DNA"/>
</dbReference>
<sequence>MSPKQCSKKFFCISTAAVLSFAVLISLILLFALRPTSHHHQASESGIVPSGLPPSVRNACKFSNDTAACEYAIASSGRLPKDPTALQIIEAVVAVSSKNLTTAKSMVDDILKESVGNLNRSVTAKTCLETFGYAENRMRSVEKALRGGEIKDARAWMSAVVGYEYGCWSSLKRVNDTEKVNSAMAFMWSLLGLTSDALGMLVNYDRIGNETGSWRLPETERDGFWEKDGRSGSGSVTGGGVPSGLTPNVTVCPLQKSGCHYQKVQDAVNAAPDFISAGKFVIQIKAGVYEEIVRVPFNKTNVVFLGEGMGKTVITGNLSVGLPPFNTTYHSATVAVVGDGFMARDLTIRNTAPAGAHQAVAFRSDSDHSIVESCEFLGNQDTLCANSLRHYYKSCRIQGNVDFIFGSAAAVFHGCRIFVSPRQEDPAKPADNAVTAHGRIYPGQSTGFVFQNCAVNGTDEYMELFRKSPDSFNATYLGRPWKEYSRTVFIECALEGLVSPAGWMPWDGDFALETLYYGEFNNTGAGAGAAERVKWSSRIPAERVHSYSLDNFIQGHLWIPSSQ</sequence>
<organism evidence="14 15">
    <name type="scientific">Cuscuta campestris</name>
    <dbReference type="NCBI Taxonomy" id="132261"/>
    <lineage>
        <taxon>Eukaryota</taxon>
        <taxon>Viridiplantae</taxon>
        <taxon>Streptophyta</taxon>
        <taxon>Embryophyta</taxon>
        <taxon>Tracheophyta</taxon>
        <taxon>Spermatophyta</taxon>
        <taxon>Magnoliopsida</taxon>
        <taxon>eudicotyledons</taxon>
        <taxon>Gunneridae</taxon>
        <taxon>Pentapetalae</taxon>
        <taxon>asterids</taxon>
        <taxon>lamiids</taxon>
        <taxon>Solanales</taxon>
        <taxon>Convolvulaceae</taxon>
        <taxon>Cuscuteae</taxon>
        <taxon>Cuscuta</taxon>
        <taxon>Cuscuta subgen. Grammica</taxon>
        <taxon>Cuscuta sect. Cleistogrammica</taxon>
    </lineage>
</organism>
<keyword evidence="12" id="KW-0812">Transmembrane</keyword>
<dbReference type="NCBIfam" id="TIGR01614">
    <property type="entry name" value="PME_inhib"/>
    <property type="match status" value="1"/>
</dbReference>
<feature type="transmembrane region" description="Helical" evidence="12">
    <location>
        <begin position="12"/>
        <end position="33"/>
    </location>
</feature>
<evidence type="ECO:0000256" key="7">
    <source>
        <dbReference type="ARBA" id="ARBA00022525"/>
    </source>
</evidence>
<dbReference type="PANTHER" id="PTHR31707">
    <property type="entry name" value="PECTINESTERASE"/>
    <property type="match status" value="1"/>
</dbReference>
<dbReference type="Pfam" id="PF04043">
    <property type="entry name" value="PMEI"/>
    <property type="match status" value="1"/>
</dbReference>
<dbReference type="SMART" id="SM00856">
    <property type="entry name" value="PMEI"/>
    <property type="match status" value="1"/>
</dbReference>